<keyword evidence="4 6" id="KW-0547">Nucleotide-binding</keyword>
<dbReference type="GeneID" id="107224248"/>
<evidence type="ECO:0000256" key="1">
    <source>
        <dbReference type="ARBA" id="ARBA00005046"/>
    </source>
</evidence>
<dbReference type="KEGG" id="nlo:107224248"/>
<dbReference type="CDD" id="cd00754">
    <property type="entry name" value="Ubl_MoaD"/>
    <property type="match status" value="1"/>
</dbReference>
<dbReference type="HAMAP" id="MF_03051">
    <property type="entry name" value="MOCS2A"/>
    <property type="match status" value="1"/>
</dbReference>
<dbReference type="Gene3D" id="3.10.20.30">
    <property type="match status" value="1"/>
</dbReference>
<comment type="similarity">
    <text evidence="6">Belongs to the MoaD family. MOCS2A subfamily.</text>
</comment>
<evidence type="ECO:0000256" key="6">
    <source>
        <dbReference type="HAMAP-Rule" id="MF_03051"/>
    </source>
</evidence>
<evidence type="ECO:0000313" key="7">
    <source>
        <dbReference type="Proteomes" id="UP000829291"/>
    </source>
</evidence>
<dbReference type="GO" id="GO:1990140">
    <property type="term" value="C:molybdopterin synthase complex"/>
    <property type="evidence" value="ECO:0007669"/>
    <property type="project" value="UniProtKB-UniRule"/>
</dbReference>
<feature type="modified residue" description="1-thioglycine; alternate" evidence="6">
    <location>
        <position position="90"/>
    </location>
</feature>
<dbReference type="GO" id="GO:0006777">
    <property type="term" value="P:Mo-molybdopterin cofactor biosynthetic process"/>
    <property type="evidence" value="ECO:0007669"/>
    <property type="project" value="UniProtKB-UniRule"/>
</dbReference>
<dbReference type="InParanoid" id="A0A6J0BZS1"/>
<dbReference type="CTD" id="8674021"/>
<dbReference type="PANTHER" id="PTHR33359:SF1">
    <property type="entry name" value="MOLYBDOPTERIN SYNTHASE SULFUR CARRIER SUBUNIT"/>
    <property type="match status" value="1"/>
</dbReference>
<comment type="pathway">
    <text evidence="1 6">Cofactor biosynthesis; molybdopterin biosynthesis.</text>
</comment>
<dbReference type="GO" id="GO:0000166">
    <property type="term" value="F:nucleotide binding"/>
    <property type="evidence" value="ECO:0007669"/>
    <property type="project" value="UniProtKB-KW"/>
</dbReference>
<dbReference type="InterPro" id="IPR012675">
    <property type="entry name" value="Beta-grasp_dom_sf"/>
</dbReference>
<dbReference type="AlphaFoldDB" id="A0A6J0BZS1"/>
<dbReference type="FunFam" id="3.10.20.30:FF:000010">
    <property type="entry name" value="Molybdopterin synthase sulfur carrier subunit"/>
    <property type="match status" value="1"/>
</dbReference>
<protein>
    <recommendedName>
        <fullName evidence="6">Molybdopterin synthase sulfur carrier subunit</fullName>
    </recommendedName>
    <alternativeName>
        <fullName evidence="6">Molybdenum cofactor synthesis protein 2 small subunit</fullName>
    </alternativeName>
    <alternativeName>
        <fullName evidence="6">Molybdenum cofactor synthesis protein 2A</fullName>
        <shortName evidence="6">MOCS2A</shortName>
    </alternativeName>
    <alternativeName>
        <fullName evidence="6">Sulfur carrier protein MOCS2A</fullName>
    </alternativeName>
</protein>
<dbReference type="OrthoDB" id="5531344at2759"/>
<evidence type="ECO:0000256" key="2">
    <source>
        <dbReference type="ARBA" id="ARBA00022490"/>
    </source>
</evidence>
<dbReference type="InterPro" id="IPR028887">
    <property type="entry name" value="MOCS2A_euk"/>
</dbReference>
<keyword evidence="3 6" id="KW-0597">Phosphoprotein</keyword>
<reference evidence="8" key="1">
    <citation type="submission" date="2025-08" db="UniProtKB">
        <authorList>
            <consortium name="RefSeq"/>
        </authorList>
    </citation>
    <scope>IDENTIFICATION</scope>
    <source>
        <tissue evidence="8">Thorax and Abdomen</tissue>
    </source>
</reference>
<accession>A0A6J0BZS1</accession>
<evidence type="ECO:0000256" key="5">
    <source>
        <dbReference type="ARBA" id="ARBA00023150"/>
    </source>
</evidence>
<dbReference type="FunCoup" id="A0A6J0BZS1">
    <property type="interactions" value="14"/>
</dbReference>
<organism evidence="8">
    <name type="scientific">Neodiprion lecontei</name>
    <name type="common">Redheaded pine sawfly</name>
    <dbReference type="NCBI Taxonomy" id="441921"/>
    <lineage>
        <taxon>Eukaryota</taxon>
        <taxon>Metazoa</taxon>
        <taxon>Ecdysozoa</taxon>
        <taxon>Arthropoda</taxon>
        <taxon>Hexapoda</taxon>
        <taxon>Insecta</taxon>
        <taxon>Pterygota</taxon>
        <taxon>Neoptera</taxon>
        <taxon>Endopterygota</taxon>
        <taxon>Hymenoptera</taxon>
        <taxon>Tenthredinoidea</taxon>
        <taxon>Diprionidae</taxon>
        <taxon>Diprioninae</taxon>
        <taxon>Neodiprion</taxon>
    </lineage>
</organism>
<dbReference type="Proteomes" id="UP000829291">
    <property type="component" value="Chromosome 4"/>
</dbReference>
<dbReference type="Pfam" id="PF02597">
    <property type="entry name" value="ThiS"/>
    <property type="match status" value="1"/>
</dbReference>
<dbReference type="GO" id="GO:1990133">
    <property type="term" value="C:molybdopterin adenylyltransferase complex"/>
    <property type="evidence" value="ECO:0007669"/>
    <property type="project" value="TreeGrafter"/>
</dbReference>
<feature type="modified residue" description="Glycyl adenylate; alternate" evidence="6">
    <location>
        <position position="90"/>
    </location>
</feature>
<comment type="miscellaneous">
    <text evidence="6">This protein is produced by a bicistronic gene which also produces the large subunit (MOCS2B).</text>
</comment>
<dbReference type="SUPFAM" id="SSF54285">
    <property type="entry name" value="MoaD/ThiS"/>
    <property type="match status" value="1"/>
</dbReference>
<keyword evidence="5 6" id="KW-0501">Molybdenum cofactor biosynthesis</keyword>
<comment type="subcellular location">
    <subcellularLocation>
        <location evidence="6">Cytoplasm</location>
    </subcellularLocation>
</comment>
<evidence type="ECO:0000256" key="4">
    <source>
        <dbReference type="ARBA" id="ARBA00022741"/>
    </source>
</evidence>
<name>A0A6J0BZS1_NEOLC</name>
<dbReference type="UniPathway" id="UPA00344"/>
<gene>
    <name evidence="8" type="primary">LOC107224248</name>
    <name evidence="6" type="synonym">Mocs2</name>
</gene>
<keyword evidence="2 6" id="KW-0963">Cytoplasm</keyword>
<keyword evidence="7" id="KW-1185">Reference proteome</keyword>
<dbReference type="InterPro" id="IPR003749">
    <property type="entry name" value="ThiS/MoaD-like"/>
</dbReference>
<evidence type="ECO:0000256" key="3">
    <source>
        <dbReference type="ARBA" id="ARBA00022553"/>
    </source>
</evidence>
<dbReference type="RefSeq" id="XP_015519719.1">
    <property type="nucleotide sequence ID" value="XM_015664233.2"/>
</dbReference>
<dbReference type="InterPro" id="IPR044672">
    <property type="entry name" value="MOCS2A"/>
</dbReference>
<sequence>MMDGESRDSLVKILFFAKARELSGLKESRAKLPANISYQSLLDTIIEKFGLESIRDSVILSLNEEYLAANGTLNLSDQDEIAVIPPLSGG</sequence>
<comment type="subunit">
    <text evidence="6">Heterotetramer; composed of 2 small (MOCS2A) and 2 large (MOCS2B) subunits.</text>
</comment>
<proteinExistence type="inferred from homology"/>
<dbReference type="PANTHER" id="PTHR33359">
    <property type="entry name" value="MOLYBDOPTERIN SYNTHASE SULFUR CARRIER SUBUNIT"/>
    <property type="match status" value="1"/>
</dbReference>
<comment type="PTM">
    <text evidence="6">C-terminal thiocarboxylation occurs in 2 steps, it is first acyl-adenylated (-COAMP) via the hesA/moeB/thiF part of MOCS3, then thiocarboxylated (-COSH) via the rhodanese domain of MOCS3.</text>
</comment>
<dbReference type="GO" id="GO:0030366">
    <property type="term" value="F:molybdopterin synthase activity"/>
    <property type="evidence" value="ECO:0007669"/>
    <property type="project" value="UniProtKB-UniRule"/>
</dbReference>
<comment type="function">
    <text evidence="6">Acts as a sulfur carrier required for molybdopterin biosynthesis. Component of the molybdopterin synthase complex that catalyzes the conversion of precursor Z into molybdopterin by mediating the incorporation of 2 sulfur atoms into precursor Z to generate a dithiolene group. In the complex, serves as sulfur donor by being thiocarboxylated (-COSH) at its C-terminus by MOCS3. After interaction with MOCS2B, the sulfur is then transferred to precursor Z to form molybdopterin.</text>
</comment>
<evidence type="ECO:0000313" key="8">
    <source>
        <dbReference type="RefSeq" id="XP_015519719.1"/>
    </source>
</evidence>
<dbReference type="InterPro" id="IPR016155">
    <property type="entry name" value="Mopterin_synth/thiamin_S_b"/>
</dbReference>